<keyword evidence="5" id="KW-1185">Reference proteome</keyword>
<dbReference type="SMART" id="SM00850">
    <property type="entry name" value="LytTR"/>
    <property type="match status" value="1"/>
</dbReference>
<dbReference type="SUPFAM" id="SSF52172">
    <property type="entry name" value="CheY-like"/>
    <property type="match status" value="1"/>
</dbReference>
<evidence type="ECO:0000259" key="2">
    <source>
        <dbReference type="PROSITE" id="PS50110"/>
    </source>
</evidence>
<dbReference type="Pfam" id="PF00072">
    <property type="entry name" value="Response_reg"/>
    <property type="match status" value="1"/>
</dbReference>
<feature type="domain" description="Response regulatory" evidence="2">
    <location>
        <begin position="4"/>
        <end position="115"/>
    </location>
</feature>
<dbReference type="AlphaFoldDB" id="A0A4R2GLF1"/>
<feature type="modified residue" description="4-aspartylphosphate" evidence="1">
    <location>
        <position position="55"/>
    </location>
</feature>
<proteinExistence type="predicted"/>
<dbReference type="GO" id="GO:0003677">
    <property type="term" value="F:DNA binding"/>
    <property type="evidence" value="ECO:0007669"/>
    <property type="project" value="InterPro"/>
</dbReference>
<dbReference type="Gene3D" id="2.40.50.1020">
    <property type="entry name" value="LytTr DNA-binding domain"/>
    <property type="match status" value="1"/>
</dbReference>
<dbReference type="InterPro" id="IPR011006">
    <property type="entry name" value="CheY-like_superfamily"/>
</dbReference>
<dbReference type="InterPro" id="IPR007492">
    <property type="entry name" value="LytTR_DNA-bd_dom"/>
</dbReference>
<dbReference type="PROSITE" id="PS50110">
    <property type="entry name" value="RESPONSE_REGULATORY"/>
    <property type="match status" value="1"/>
</dbReference>
<gene>
    <name evidence="4" type="ORF">EV194_102243</name>
</gene>
<dbReference type="PANTHER" id="PTHR37299:SF1">
    <property type="entry name" value="STAGE 0 SPORULATION PROTEIN A HOMOLOG"/>
    <property type="match status" value="1"/>
</dbReference>
<sequence length="230" mass="26820">MLLKCVAIDDDPLCLSILKKYCQKVPSLRLRGAYENPTDALPHLDRINPDIVFLDINMPEISGIRIAEIYNHKTTIIFTTSHKDFALEGFELNAADYLLKPLNFERFFQAVCKAKDRIEFKALKKLSFEDNNHVIIKSGYKNIKLKLSQIQYIEALDNYVKIHTAKRNYLTLQNLKHFSKRLNGDFVRVHKSYIVAVSKIEYFSRDQLRINGREIPIGRSYAQNFHEKVK</sequence>
<evidence type="ECO:0000313" key="4">
    <source>
        <dbReference type="EMBL" id="TCO09814.1"/>
    </source>
</evidence>
<dbReference type="InterPro" id="IPR046947">
    <property type="entry name" value="LytR-like"/>
</dbReference>
<reference evidence="4 5" key="1">
    <citation type="submission" date="2019-03" db="EMBL/GenBank/DDBJ databases">
        <title>Genomic Encyclopedia of Type Strains, Phase IV (KMG-IV): sequencing the most valuable type-strain genomes for metagenomic binning, comparative biology and taxonomic classification.</title>
        <authorList>
            <person name="Goeker M."/>
        </authorList>
    </citation>
    <scope>NUCLEOTIDE SEQUENCE [LARGE SCALE GENOMIC DNA]</scope>
    <source>
        <strain evidence="4 5">DSM 24179</strain>
    </source>
</reference>
<evidence type="ECO:0000256" key="1">
    <source>
        <dbReference type="PROSITE-ProRule" id="PRU00169"/>
    </source>
</evidence>
<name>A0A4R2GLF1_9BACT</name>
<comment type="caution">
    <text evidence="4">The sequence shown here is derived from an EMBL/GenBank/DDBJ whole genome shotgun (WGS) entry which is preliminary data.</text>
</comment>
<dbReference type="PROSITE" id="PS50930">
    <property type="entry name" value="HTH_LYTTR"/>
    <property type="match status" value="1"/>
</dbReference>
<dbReference type="Gene3D" id="3.40.50.2300">
    <property type="match status" value="1"/>
</dbReference>
<dbReference type="Proteomes" id="UP000295221">
    <property type="component" value="Unassembled WGS sequence"/>
</dbReference>
<dbReference type="PANTHER" id="PTHR37299">
    <property type="entry name" value="TRANSCRIPTIONAL REGULATOR-RELATED"/>
    <property type="match status" value="1"/>
</dbReference>
<protein>
    <submittedName>
        <fullName evidence="4">LytTR family two component transcriptional regulator</fullName>
    </submittedName>
</protein>
<dbReference type="RefSeq" id="WP_132432618.1">
    <property type="nucleotide sequence ID" value="NZ_SLWK01000002.1"/>
</dbReference>
<dbReference type="SMART" id="SM00448">
    <property type="entry name" value="REC"/>
    <property type="match status" value="1"/>
</dbReference>
<dbReference type="InterPro" id="IPR001789">
    <property type="entry name" value="Sig_transdc_resp-reg_receiver"/>
</dbReference>
<dbReference type="OrthoDB" id="1490554at2"/>
<dbReference type="GO" id="GO:0000156">
    <property type="term" value="F:phosphorelay response regulator activity"/>
    <property type="evidence" value="ECO:0007669"/>
    <property type="project" value="InterPro"/>
</dbReference>
<feature type="domain" description="HTH LytTR-type" evidence="3">
    <location>
        <begin position="143"/>
        <end position="230"/>
    </location>
</feature>
<evidence type="ECO:0000313" key="5">
    <source>
        <dbReference type="Proteomes" id="UP000295221"/>
    </source>
</evidence>
<keyword evidence="1" id="KW-0597">Phosphoprotein</keyword>
<dbReference type="Pfam" id="PF04397">
    <property type="entry name" value="LytTR"/>
    <property type="match status" value="1"/>
</dbReference>
<evidence type="ECO:0000259" key="3">
    <source>
        <dbReference type="PROSITE" id="PS50930"/>
    </source>
</evidence>
<accession>A0A4R2GLF1</accession>
<dbReference type="EMBL" id="SLWK01000002">
    <property type="protein sequence ID" value="TCO09814.1"/>
    <property type="molecule type" value="Genomic_DNA"/>
</dbReference>
<organism evidence="4 5">
    <name type="scientific">Natronoflexus pectinivorans</name>
    <dbReference type="NCBI Taxonomy" id="682526"/>
    <lineage>
        <taxon>Bacteria</taxon>
        <taxon>Pseudomonadati</taxon>
        <taxon>Bacteroidota</taxon>
        <taxon>Bacteroidia</taxon>
        <taxon>Marinilabiliales</taxon>
        <taxon>Marinilabiliaceae</taxon>
        <taxon>Natronoflexus</taxon>
    </lineage>
</organism>